<proteinExistence type="predicted"/>
<organism evidence="1 2">
    <name type="scientific">Trichocoleus desertorum GB2-A4</name>
    <dbReference type="NCBI Taxonomy" id="2933944"/>
    <lineage>
        <taxon>Bacteria</taxon>
        <taxon>Bacillati</taxon>
        <taxon>Cyanobacteriota</taxon>
        <taxon>Cyanophyceae</taxon>
        <taxon>Leptolyngbyales</taxon>
        <taxon>Trichocoleusaceae</taxon>
        <taxon>Trichocoleus</taxon>
    </lineage>
</organism>
<keyword evidence="2" id="KW-1185">Reference proteome</keyword>
<accession>A0ABV0JFY2</accession>
<evidence type="ECO:0000313" key="2">
    <source>
        <dbReference type="Proteomes" id="UP001464891"/>
    </source>
</evidence>
<dbReference type="EMBL" id="JAMPKM010000018">
    <property type="protein sequence ID" value="MEP0819980.1"/>
    <property type="molecule type" value="Genomic_DNA"/>
</dbReference>
<comment type="caution">
    <text evidence="1">The sequence shown here is derived from an EMBL/GenBank/DDBJ whole genome shotgun (WGS) entry which is preliminary data.</text>
</comment>
<reference evidence="1 2" key="1">
    <citation type="submission" date="2022-04" db="EMBL/GenBank/DDBJ databases">
        <title>Positive selection, recombination, and allopatry shape intraspecific diversity of widespread and dominant cyanobacteria.</title>
        <authorList>
            <person name="Wei J."/>
            <person name="Shu W."/>
            <person name="Hu C."/>
        </authorList>
    </citation>
    <scope>NUCLEOTIDE SEQUENCE [LARGE SCALE GENOMIC DNA]</scope>
    <source>
        <strain evidence="1 2">GB2-A4</strain>
    </source>
</reference>
<protein>
    <submittedName>
        <fullName evidence="1">Uncharacterized protein</fullName>
    </submittedName>
</protein>
<dbReference type="RefSeq" id="WP_190442580.1">
    <property type="nucleotide sequence ID" value="NZ_JAMPKM010000018.1"/>
</dbReference>
<dbReference type="Proteomes" id="UP001464891">
    <property type="component" value="Unassembled WGS sequence"/>
</dbReference>
<sequence>MTSSKSPFLTRAQRAHRRLTWIERWDRNAAAHAVSHWRVSLFGISSSVLDWLNNLRPSLVLII</sequence>
<evidence type="ECO:0000313" key="1">
    <source>
        <dbReference type="EMBL" id="MEP0819980.1"/>
    </source>
</evidence>
<gene>
    <name evidence="1" type="ORF">NC998_23015</name>
</gene>
<name>A0ABV0JFY2_9CYAN</name>